<gene>
    <name evidence="4" type="primary">thpR</name>
    <name evidence="4" type="ORF">EOE67_08500</name>
</gene>
<sequence>MKTELVVTDLLDPLDWPGERRLFLGILPDAANALQLAALLPHIAAPAKPVAARNLHLTLLFLGQSTAMQARQLTEALTRLQLPAFAVMLDQWLVWPGPAVLCLAGDVVDPALAELYSTLCEVAAAIGFAPPQHDLKPHITVARHSKYLPALPLLRMQLHASALVLFHSESTQAGVCYRPLWQWPLR</sequence>
<dbReference type="GO" id="GO:0008664">
    <property type="term" value="F:RNA 2',3'-cyclic 3'-phosphodiesterase activity"/>
    <property type="evidence" value="ECO:0007669"/>
    <property type="project" value="UniProtKB-EC"/>
</dbReference>
<name>A0A437QZP6_9GAMM</name>
<dbReference type="GO" id="GO:0004113">
    <property type="term" value="F:2',3'-cyclic-nucleotide 3'-phosphodiesterase activity"/>
    <property type="evidence" value="ECO:0007669"/>
    <property type="project" value="InterPro"/>
</dbReference>
<comment type="caution">
    <text evidence="4">The sequence shown here is derived from an EMBL/GenBank/DDBJ whole genome shotgun (WGS) entry which is preliminary data.</text>
</comment>
<proteinExistence type="inferred from homology"/>
<dbReference type="PANTHER" id="PTHR35561:SF1">
    <property type="entry name" value="RNA 2',3'-CYCLIC PHOSPHODIESTERASE"/>
    <property type="match status" value="1"/>
</dbReference>
<feature type="domain" description="Phosphoesterase HXTX" evidence="3">
    <location>
        <begin position="31"/>
        <end position="97"/>
    </location>
</feature>
<feature type="active site" description="Proton donor" evidence="2">
    <location>
        <position position="56"/>
    </location>
</feature>
<evidence type="ECO:0000313" key="4">
    <source>
        <dbReference type="EMBL" id="RVU39941.1"/>
    </source>
</evidence>
<dbReference type="Pfam" id="PF02834">
    <property type="entry name" value="LigT_PEase"/>
    <property type="match status" value="1"/>
</dbReference>
<dbReference type="RefSeq" id="WP_127698672.1">
    <property type="nucleotide sequence ID" value="NZ_SACS01000007.1"/>
</dbReference>
<evidence type="ECO:0000256" key="2">
    <source>
        <dbReference type="HAMAP-Rule" id="MF_01940"/>
    </source>
</evidence>
<comment type="function">
    <text evidence="2">Hydrolyzes RNA 2',3'-cyclic phosphodiester to an RNA 2'-phosphomonoester.</text>
</comment>
<dbReference type="PANTHER" id="PTHR35561">
    <property type="entry name" value="RNA 2',3'-CYCLIC PHOSPHODIESTERASE"/>
    <property type="match status" value="1"/>
</dbReference>
<dbReference type="AlphaFoldDB" id="A0A437QZP6"/>
<evidence type="ECO:0000313" key="5">
    <source>
        <dbReference type="Proteomes" id="UP000283077"/>
    </source>
</evidence>
<organism evidence="4 5">
    <name type="scientific">Rheinheimera riviphila</name>
    <dbReference type="NCBI Taxonomy" id="1834037"/>
    <lineage>
        <taxon>Bacteria</taxon>
        <taxon>Pseudomonadati</taxon>
        <taxon>Pseudomonadota</taxon>
        <taxon>Gammaproteobacteria</taxon>
        <taxon>Chromatiales</taxon>
        <taxon>Chromatiaceae</taxon>
        <taxon>Rheinheimera</taxon>
    </lineage>
</organism>
<comment type="catalytic activity">
    <reaction evidence="2">
        <text>a 3'-end 2',3'-cyclophospho-ribonucleotide-RNA + H2O = a 3'-end 2'-phospho-ribonucleotide-RNA + H(+)</text>
        <dbReference type="Rhea" id="RHEA:11828"/>
        <dbReference type="Rhea" id="RHEA-COMP:10464"/>
        <dbReference type="Rhea" id="RHEA-COMP:17353"/>
        <dbReference type="ChEBI" id="CHEBI:15377"/>
        <dbReference type="ChEBI" id="CHEBI:15378"/>
        <dbReference type="ChEBI" id="CHEBI:83064"/>
        <dbReference type="ChEBI" id="CHEBI:173113"/>
        <dbReference type="EC" id="3.1.4.58"/>
    </reaction>
</comment>
<dbReference type="InterPro" id="IPR014051">
    <property type="entry name" value="Phosphoesterase_HXTX"/>
</dbReference>
<protein>
    <recommendedName>
        <fullName evidence="2">RNA 2',3'-cyclic phosphodiesterase</fullName>
        <shortName evidence="2">RNA 2',3'-CPDase</shortName>
        <ecNumber evidence="2">3.1.4.58</ecNumber>
    </recommendedName>
</protein>
<accession>A0A437QZP6</accession>
<dbReference type="NCBIfam" id="TIGR02258">
    <property type="entry name" value="2_5_ligase"/>
    <property type="match status" value="1"/>
</dbReference>
<dbReference type="SUPFAM" id="SSF55144">
    <property type="entry name" value="LigT-like"/>
    <property type="match status" value="1"/>
</dbReference>
<feature type="active site" description="Proton acceptor" evidence="2">
    <location>
        <position position="138"/>
    </location>
</feature>
<keyword evidence="5" id="KW-1185">Reference proteome</keyword>
<dbReference type="HAMAP" id="MF_01940">
    <property type="entry name" value="RNA_CPDase"/>
    <property type="match status" value="1"/>
</dbReference>
<comment type="similarity">
    <text evidence="2">Belongs to the 2H phosphoesterase superfamily. ThpR family.</text>
</comment>
<feature type="short sequence motif" description="HXTX 1" evidence="2">
    <location>
        <begin position="56"/>
        <end position="59"/>
    </location>
</feature>
<dbReference type="EMBL" id="SACS01000007">
    <property type="protein sequence ID" value="RVU39941.1"/>
    <property type="molecule type" value="Genomic_DNA"/>
</dbReference>
<dbReference type="OrthoDB" id="7061261at2"/>
<dbReference type="Proteomes" id="UP000283077">
    <property type="component" value="Unassembled WGS sequence"/>
</dbReference>
<keyword evidence="1 2" id="KW-0378">Hydrolase</keyword>
<dbReference type="EC" id="3.1.4.58" evidence="2"/>
<evidence type="ECO:0000256" key="1">
    <source>
        <dbReference type="ARBA" id="ARBA00022801"/>
    </source>
</evidence>
<dbReference type="InterPro" id="IPR004175">
    <property type="entry name" value="RNA_CPDase"/>
</dbReference>
<evidence type="ECO:0000259" key="3">
    <source>
        <dbReference type="Pfam" id="PF02834"/>
    </source>
</evidence>
<reference evidence="4 5" key="1">
    <citation type="submission" date="2019-01" db="EMBL/GenBank/DDBJ databases">
        <authorList>
            <person name="Chen W.-M."/>
        </authorList>
    </citation>
    <scope>NUCLEOTIDE SEQUENCE [LARGE SCALE GENOMIC DNA]</scope>
    <source>
        <strain evidence="4 5">KYPC3</strain>
    </source>
</reference>
<dbReference type="InterPro" id="IPR009097">
    <property type="entry name" value="Cyclic_Pdiesterase"/>
</dbReference>
<dbReference type="Gene3D" id="3.90.1140.10">
    <property type="entry name" value="Cyclic phosphodiesterase"/>
    <property type="match status" value="1"/>
</dbReference>
<feature type="short sequence motif" description="HXTX 2" evidence="2">
    <location>
        <begin position="138"/>
        <end position="141"/>
    </location>
</feature>